<comment type="caution">
    <text evidence="2">The sequence shown here is derived from an EMBL/GenBank/DDBJ whole genome shotgun (WGS) entry which is preliminary data.</text>
</comment>
<evidence type="ECO:0000256" key="1">
    <source>
        <dbReference type="SAM" id="MobiDB-lite"/>
    </source>
</evidence>
<protein>
    <submittedName>
        <fullName evidence="2">Uncharacterized protein</fullName>
    </submittedName>
</protein>
<dbReference type="Proteomes" id="UP001177670">
    <property type="component" value="Unassembled WGS sequence"/>
</dbReference>
<keyword evidence="3" id="KW-1185">Reference proteome</keyword>
<proteinExistence type="predicted"/>
<feature type="region of interest" description="Disordered" evidence="1">
    <location>
        <begin position="51"/>
        <end position="88"/>
    </location>
</feature>
<dbReference type="EMBL" id="JAHYIQ010000034">
    <property type="protein sequence ID" value="KAK1119899.1"/>
    <property type="molecule type" value="Genomic_DNA"/>
</dbReference>
<accession>A0AA40FIW2</accession>
<feature type="non-terminal residue" evidence="2">
    <location>
        <position position="88"/>
    </location>
</feature>
<gene>
    <name evidence="2" type="ORF">K0M31_012972</name>
</gene>
<evidence type="ECO:0000313" key="2">
    <source>
        <dbReference type="EMBL" id="KAK1119899.1"/>
    </source>
</evidence>
<reference evidence="2" key="1">
    <citation type="submission" date="2021-10" db="EMBL/GenBank/DDBJ databases">
        <title>Melipona bicolor Genome sequencing and assembly.</title>
        <authorList>
            <person name="Araujo N.S."/>
            <person name="Arias M.C."/>
        </authorList>
    </citation>
    <scope>NUCLEOTIDE SEQUENCE</scope>
    <source>
        <strain evidence="2">USP_2M_L1-L4_2017</strain>
        <tissue evidence="2">Whole body</tissue>
    </source>
</reference>
<feature type="region of interest" description="Disordered" evidence="1">
    <location>
        <begin position="1"/>
        <end position="26"/>
    </location>
</feature>
<evidence type="ECO:0000313" key="3">
    <source>
        <dbReference type="Proteomes" id="UP001177670"/>
    </source>
</evidence>
<name>A0AA40FIW2_9HYME</name>
<feature type="compositionally biased region" description="Basic and acidic residues" evidence="1">
    <location>
        <begin position="1"/>
        <end position="15"/>
    </location>
</feature>
<sequence length="88" mass="9757">MTEEGVEKEAGRPKGEQSWSKSCEPRGMLEKLYNFDNLKSTELPCPAVVKSVRGGGGRANKTWTERGSEQNGGDEQIGAERSRRRMKA</sequence>
<organism evidence="2 3">
    <name type="scientific">Melipona bicolor</name>
    <dbReference type="NCBI Taxonomy" id="60889"/>
    <lineage>
        <taxon>Eukaryota</taxon>
        <taxon>Metazoa</taxon>
        <taxon>Ecdysozoa</taxon>
        <taxon>Arthropoda</taxon>
        <taxon>Hexapoda</taxon>
        <taxon>Insecta</taxon>
        <taxon>Pterygota</taxon>
        <taxon>Neoptera</taxon>
        <taxon>Endopterygota</taxon>
        <taxon>Hymenoptera</taxon>
        <taxon>Apocrita</taxon>
        <taxon>Aculeata</taxon>
        <taxon>Apoidea</taxon>
        <taxon>Anthophila</taxon>
        <taxon>Apidae</taxon>
        <taxon>Melipona</taxon>
    </lineage>
</organism>
<dbReference type="AlphaFoldDB" id="A0AA40FIW2"/>